<dbReference type="Proteomes" id="UP000055702">
    <property type="component" value="Unassembled WGS sequence"/>
</dbReference>
<name>A0A106BWQ7_SHEFR</name>
<dbReference type="NCBIfam" id="TIGR02532">
    <property type="entry name" value="IV_pilin_GFxxxE"/>
    <property type="match status" value="1"/>
</dbReference>
<gene>
    <name evidence="2" type="ORF">AWJ07_09500</name>
</gene>
<dbReference type="PROSITE" id="PS00409">
    <property type="entry name" value="PROKAR_NTER_METHYL"/>
    <property type="match status" value="1"/>
</dbReference>
<dbReference type="EMBL" id="LRDC01000071">
    <property type="protein sequence ID" value="KVX00043.1"/>
    <property type="molecule type" value="Genomic_DNA"/>
</dbReference>
<evidence type="ECO:0000256" key="1">
    <source>
        <dbReference type="SAM" id="Phobius"/>
    </source>
</evidence>
<dbReference type="InterPro" id="IPR045584">
    <property type="entry name" value="Pilin-like"/>
</dbReference>
<dbReference type="Pfam" id="PF07963">
    <property type="entry name" value="N_methyl"/>
    <property type="match status" value="1"/>
</dbReference>
<keyword evidence="1" id="KW-0812">Transmembrane</keyword>
<reference evidence="2 3" key="1">
    <citation type="submission" date="2016-01" db="EMBL/GenBank/DDBJ databases">
        <title>Draft genome of the antarctic isolate Shewanella frigidimarina Ag06-30.</title>
        <authorList>
            <person name="Parmeciano Di Noto G."/>
            <person name="Vazquez S."/>
            <person name="Mac Cormack W."/>
            <person name="Iriarte A."/>
            <person name="Quiroga C."/>
        </authorList>
    </citation>
    <scope>NUCLEOTIDE SEQUENCE [LARGE SCALE GENOMIC DNA]</scope>
    <source>
        <strain evidence="2 3">Ag06-30</strain>
    </source>
</reference>
<sequence length="181" mass="18238">MQKQQGFTLIELVVVIIILGILAVTAAPKFINLQGDARASALSGLKASIQGANTLVYSKAALAGLEKSTSATLVDIAGTAPASGATTAEITAAQADDVSTIYGYLDATTTNFSRALDISVQVITAPTTGNVTSTGDWGIAVDAGVVSFWQNGAPAACTFTYTPATATSIPVYSAMPAASAC</sequence>
<dbReference type="Gene3D" id="3.30.700.10">
    <property type="entry name" value="Glycoprotein, Type 4 Pilin"/>
    <property type="match status" value="1"/>
</dbReference>
<comment type="caution">
    <text evidence="2">The sequence shown here is derived from an EMBL/GenBank/DDBJ whole genome shotgun (WGS) entry which is preliminary data.</text>
</comment>
<dbReference type="RefSeq" id="WP_059747750.1">
    <property type="nucleotide sequence ID" value="NZ_LRDC01000071.1"/>
</dbReference>
<accession>A0A106BWQ7</accession>
<dbReference type="InterPro" id="IPR012902">
    <property type="entry name" value="N_methyl_site"/>
</dbReference>
<evidence type="ECO:0000313" key="2">
    <source>
        <dbReference type="EMBL" id="KVX00043.1"/>
    </source>
</evidence>
<keyword evidence="1" id="KW-1133">Transmembrane helix</keyword>
<organism evidence="2">
    <name type="scientific">Shewanella frigidimarina</name>
    <dbReference type="NCBI Taxonomy" id="56812"/>
    <lineage>
        <taxon>Bacteria</taxon>
        <taxon>Pseudomonadati</taxon>
        <taxon>Pseudomonadota</taxon>
        <taxon>Gammaproteobacteria</taxon>
        <taxon>Alteromonadales</taxon>
        <taxon>Shewanellaceae</taxon>
        <taxon>Shewanella</taxon>
    </lineage>
</organism>
<feature type="transmembrane region" description="Helical" evidence="1">
    <location>
        <begin position="7"/>
        <end position="27"/>
    </location>
</feature>
<proteinExistence type="predicted"/>
<protein>
    <submittedName>
        <fullName evidence="2">MSHA biogenesis protein MshA</fullName>
    </submittedName>
</protein>
<dbReference type="AlphaFoldDB" id="A0A106BWQ7"/>
<keyword evidence="1" id="KW-0472">Membrane</keyword>
<evidence type="ECO:0000313" key="3">
    <source>
        <dbReference type="Proteomes" id="UP000055702"/>
    </source>
</evidence>
<dbReference type="SUPFAM" id="SSF54523">
    <property type="entry name" value="Pili subunits"/>
    <property type="match status" value="1"/>
</dbReference>